<dbReference type="PANTHER" id="PTHR31697:SF2">
    <property type="entry name" value="INTEGRATOR COMPLEX SUBUNIT 5"/>
    <property type="match status" value="1"/>
</dbReference>
<evidence type="ECO:0000259" key="1">
    <source>
        <dbReference type="Pfam" id="PF14838"/>
    </source>
</evidence>
<name>A0AAN0JRQ4_AMPQE</name>
<dbReference type="GO" id="GO:0034472">
    <property type="term" value="P:snRNA 3'-end processing"/>
    <property type="evidence" value="ECO:0007669"/>
    <property type="project" value="TreeGrafter"/>
</dbReference>
<evidence type="ECO:0000313" key="3">
    <source>
        <dbReference type="Proteomes" id="UP000007879"/>
    </source>
</evidence>
<dbReference type="Proteomes" id="UP000007879">
    <property type="component" value="Unassembled WGS sequence"/>
</dbReference>
<dbReference type="InterPro" id="IPR029444">
    <property type="entry name" value="INTS5_C"/>
</dbReference>
<dbReference type="PANTHER" id="PTHR31697">
    <property type="entry name" value="INTEGRATOR COMPLEX SUBUNIT 5"/>
    <property type="match status" value="1"/>
</dbReference>
<reference evidence="2" key="2">
    <citation type="submission" date="2024-06" db="UniProtKB">
        <authorList>
            <consortium name="EnsemblMetazoa"/>
        </authorList>
    </citation>
    <scope>IDENTIFICATION</scope>
</reference>
<accession>A0AAN0JRQ4</accession>
<reference evidence="3" key="1">
    <citation type="journal article" date="2010" name="Nature">
        <title>The Amphimedon queenslandica genome and the evolution of animal complexity.</title>
        <authorList>
            <person name="Srivastava M."/>
            <person name="Simakov O."/>
            <person name="Chapman J."/>
            <person name="Fahey B."/>
            <person name="Gauthier M.E."/>
            <person name="Mitros T."/>
            <person name="Richards G.S."/>
            <person name="Conaco C."/>
            <person name="Dacre M."/>
            <person name="Hellsten U."/>
            <person name="Larroux C."/>
            <person name="Putnam N.H."/>
            <person name="Stanke M."/>
            <person name="Adamska M."/>
            <person name="Darling A."/>
            <person name="Degnan S.M."/>
            <person name="Oakley T.H."/>
            <person name="Plachetzki D.C."/>
            <person name="Zhai Y."/>
            <person name="Adamski M."/>
            <person name="Calcino A."/>
            <person name="Cummins S.F."/>
            <person name="Goodstein D.M."/>
            <person name="Harris C."/>
            <person name="Jackson D.J."/>
            <person name="Leys S.P."/>
            <person name="Shu S."/>
            <person name="Woodcroft B.J."/>
            <person name="Vervoort M."/>
            <person name="Kosik K.S."/>
            <person name="Manning G."/>
            <person name="Degnan B.M."/>
            <person name="Rokhsar D.S."/>
        </authorList>
    </citation>
    <scope>NUCLEOTIDE SEQUENCE [LARGE SCALE GENOMIC DNA]</scope>
</reference>
<dbReference type="Pfam" id="PF14838">
    <property type="entry name" value="INTS5_C"/>
    <property type="match status" value="1"/>
</dbReference>
<protein>
    <recommendedName>
        <fullName evidence="1">Integrator complex subunit 5 C-terminal domain-containing protein</fullName>
    </recommendedName>
</protein>
<dbReference type="GO" id="GO:0032039">
    <property type="term" value="C:integrator complex"/>
    <property type="evidence" value="ECO:0007669"/>
    <property type="project" value="InterPro"/>
</dbReference>
<proteinExistence type="predicted"/>
<feature type="domain" description="Integrator complex subunit 5 C-terminal" evidence="1">
    <location>
        <begin position="8"/>
        <end position="83"/>
    </location>
</feature>
<keyword evidence="3" id="KW-1185">Reference proteome</keyword>
<organism evidence="2 3">
    <name type="scientific">Amphimedon queenslandica</name>
    <name type="common">Sponge</name>
    <dbReference type="NCBI Taxonomy" id="400682"/>
    <lineage>
        <taxon>Eukaryota</taxon>
        <taxon>Metazoa</taxon>
        <taxon>Porifera</taxon>
        <taxon>Demospongiae</taxon>
        <taxon>Heteroscleromorpha</taxon>
        <taxon>Haplosclerida</taxon>
        <taxon>Niphatidae</taxon>
        <taxon>Amphimedon</taxon>
    </lineage>
</organism>
<dbReference type="GeneID" id="109587750"/>
<dbReference type="EnsemblMetazoa" id="XM_020003974.1">
    <property type="protein sequence ID" value="XP_019859533.1"/>
    <property type="gene ID" value="LOC109587750"/>
</dbReference>
<sequence length="138" mass="16013">MNFKSDQRHTLEFHLKIKSKMNENPVMWKILILISNNRSGFLKCSSLVYSLLFVLILNWRKGRSAPAISYNEDLLSTTQLIQSLATSNYQDILKGKIPTEDSLPDSSWSTLKAILRQNINKFGNIYYRFVSREHITTN</sequence>
<evidence type="ECO:0000313" key="2">
    <source>
        <dbReference type="EnsemblMetazoa" id="XP_019859533.1"/>
    </source>
</evidence>
<dbReference type="RefSeq" id="XP_019859533.1">
    <property type="nucleotide sequence ID" value="XM_020003974.1"/>
</dbReference>
<dbReference type="InterPro" id="IPR040316">
    <property type="entry name" value="INTS5"/>
</dbReference>
<dbReference type="AlphaFoldDB" id="A0AAN0JRQ4"/>